<feature type="region of interest" description="Disordered" evidence="1">
    <location>
        <begin position="159"/>
        <end position="225"/>
    </location>
</feature>
<gene>
    <name evidence="3" type="ORF">GXN74_05745</name>
</gene>
<accession>A0A7X5HV66</accession>
<dbReference type="Gene3D" id="1.20.1260.10">
    <property type="match status" value="1"/>
</dbReference>
<feature type="domain" description="DUF2202" evidence="2">
    <location>
        <begin position="31"/>
        <end position="104"/>
    </location>
</feature>
<dbReference type="AlphaFoldDB" id="A0A7X5HV66"/>
<dbReference type="EMBL" id="JAAEEH010000012">
    <property type="protein sequence ID" value="NDL67238.1"/>
    <property type="molecule type" value="Genomic_DNA"/>
</dbReference>
<dbReference type="InterPro" id="IPR012347">
    <property type="entry name" value="Ferritin-like"/>
</dbReference>
<evidence type="ECO:0000259" key="2">
    <source>
        <dbReference type="Pfam" id="PF09968"/>
    </source>
</evidence>
<name>A0A7X5HV66_9FIRM</name>
<dbReference type="Pfam" id="PF09968">
    <property type="entry name" value="DUF2202"/>
    <property type="match status" value="1"/>
</dbReference>
<proteinExistence type="predicted"/>
<dbReference type="InterPro" id="IPR019243">
    <property type="entry name" value="DUF2202"/>
</dbReference>
<comment type="caution">
    <text evidence="3">The sequence shown here is derived from an EMBL/GenBank/DDBJ whole genome shotgun (WGS) entry which is preliminary data.</text>
</comment>
<dbReference type="CDD" id="cd01048">
    <property type="entry name" value="Ferritin_like_AB2"/>
    <property type="match status" value="1"/>
</dbReference>
<dbReference type="InterPro" id="IPR009078">
    <property type="entry name" value="Ferritin-like_SF"/>
</dbReference>
<evidence type="ECO:0000313" key="4">
    <source>
        <dbReference type="Proteomes" id="UP000461585"/>
    </source>
</evidence>
<evidence type="ECO:0000256" key="1">
    <source>
        <dbReference type="SAM" id="MobiDB-lite"/>
    </source>
</evidence>
<keyword evidence="4" id="KW-1185">Reference proteome</keyword>
<dbReference type="Proteomes" id="UP000461585">
    <property type="component" value="Unassembled WGS sequence"/>
</dbReference>
<evidence type="ECO:0000313" key="3">
    <source>
        <dbReference type="EMBL" id="NDL67238.1"/>
    </source>
</evidence>
<dbReference type="SUPFAM" id="SSF47240">
    <property type="entry name" value="Ferritin-like"/>
    <property type="match status" value="1"/>
</dbReference>
<sequence>MIFASTTVFASTDDYGAGGAEADTDLTLKEMLDYAIQDEYLARAEYEAIMEEFDVTRPFSNIMEAEEQHISALLPLFEKYGIPVPEDTAAEHVVIPETLKETFEIGVQAEIDNIAMYEKFLTQPDLPEDMGIVFTALRDASVHHLAAFERGLERIDSRPARGGARAVGNGPASGNGPAVGNGPASVDGPAGPGKAVGRPTEAAGNRNNLGGGGDRVRLQDGNCLD</sequence>
<reference evidence="3 4" key="1">
    <citation type="submission" date="2020-01" db="EMBL/GenBank/DDBJ databases">
        <title>Anaeroalcalibacter tamaniensis gen. nov., sp. nov., moderately halophilic strictly anaerobic fermenter bacterium from mud volcano of Taman peninsula.</title>
        <authorList>
            <person name="Frolova A."/>
            <person name="Merkel A.Y."/>
            <person name="Slobodkin A.I."/>
        </authorList>
    </citation>
    <scope>NUCLEOTIDE SEQUENCE [LARGE SCALE GENOMIC DNA]</scope>
    <source>
        <strain evidence="3 4">F-3ap</strain>
    </source>
</reference>
<organism evidence="3 4">
    <name type="scientific">Anaerotalea alkaliphila</name>
    <dbReference type="NCBI Taxonomy" id="2662126"/>
    <lineage>
        <taxon>Bacteria</taxon>
        <taxon>Bacillati</taxon>
        <taxon>Bacillota</taxon>
        <taxon>Clostridia</taxon>
        <taxon>Eubacteriales</taxon>
        <taxon>Anaerotalea</taxon>
    </lineage>
</organism>
<protein>
    <submittedName>
        <fullName evidence="3">DUF2202 domain-containing protein</fullName>
    </submittedName>
</protein>